<feature type="domain" description="Transcription elongation factor GreA/GreB C-terminal" evidence="1">
    <location>
        <begin position="69"/>
        <end position="143"/>
    </location>
</feature>
<comment type="caution">
    <text evidence="2">The sequence shown here is derived from an EMBL/GenBank/DDBJ whole genome shotgun (WGS) entry which is preliminary data.</text>
</comment>
<organism evidence="2 3">
    <name type="scientific">Mycolicibacterium mucogenicum</name>
    <name type="common">Mycobacterium mucogenicum</name>
    <dbReference type="NCBI Taxonomy" id="56689"/>
    <lineage>
        <taxon>Bacteria</taxon>
        <taxon>Bacillati</taxon>
        <taxon>Actinomycetota</taxon>
        <taxon>Actinomycetes</taxon>
        <taxon>Mycobacteriales</taxon>
        <taxon>Mycobacteriaceae</taxon>
        <taxon>Mycolicibacterium</taxon>
    </lineage>
</organism>
<dbReference type="GO" id="GO:0003677">
    <property type="term" value="F:DNA binding"/>
    <property type="evidence" value="ECO:0007669"/>
    <property type="project" value="InterPro"/>
</dbReference>
<protein>
    <recommendedName>
        <fullName evidence="1">Transcription elongation factor GreA/GreB C-terminal domain-containing protein</fullName>
    </recommendedName>
</protein>
<proteinExistence type="predicted"/>
<dbReference type="SUPFAM" id="SSF54534">
    <property type="entry name" value="FKBP-like"/>
    <property type="match status" value="1"/>
</dbReference>
<dbReference type="EMBL" id="SDLO01000035">
    <property type="protein sequence ID" value="TDK84636.1"/>
    <property type="molecule type" value="Genomic_DNA"/>
</dbReference>
<dbReference type="GO" id="GO:0032784">
    <property type="term" value="P:regulation of DNA-templated transcription elongation"/>
    <property type="evidence" value="ECO:0007669"/>
    <property type="project" value="InterPro"/>
</dbReference>
<dbReference type="Proteomes" id="UP000294929">
    <property type="component" value="Unassembled WGS sequence"/>
</dbReference>
<evidence type="ECO:0000313" key="3">
    <source>
        <dbReference type="Proteomes" id="UP000294929"/>
    </source>
</evidence>
<dbReference type="Pfam" id="PF01272">
    <property type="entry name" value="GreA_GreB"/>
    <property type="match status" value="1"/>
</dbReference>
<reference evidence="2 3" key="1">
    <citation type="submission" date="2019-01" db="EMBL/GenBank/DDBJ databases">
        <title>High-quality-draft genome sequences of five non-tuberculosis mycobacteriaceae isolated from a nosocomial environment.</title>
        <authorList>
            <person name="Tiago I."/>
            <person name="Alarico S."/>
            <person name="Pereira S.G."/>
            <person name="Coelho C."/>
            <person name="Maranha A."/>
            <person name="Empadinhas N."/>
        </authorList>
    </citation>
    <scope>NUCLEOTIDE SEQUENCE [LARGE SCALE GENOMIC DNA]</scope>
    <source>
        <strain evidence="2 3">24AIII</strain>
    </source>
</reference>
<sequence>MRPPRPVTRRIVTTVDAVIHPNTASRVPPPHPVSSNAAEQHGAVIADRHPREISSTNRIDARDELIGDGQAVPGAWVTVSFNGDPDDTDVFQLVLPADAKPLGDTCSVECPLGKALVASHVGETRRYVTESGRSMAITVLAVDSVNPQETAGR</sequence>
<dbReference type="AlphaFoldDB" id="A0A4R5W7C6"/>
<dbReference type="InterPro" id="IPR036953">
    <property type="entry name" value="GreA/GreB_C_sf"/>
</dbReference>
<dbReference type="Gene3D" id="3.10.50.30">
    <property type="entry name" value="Transcription elongation factor, GreA/GreB, C-terminal domain"/>
    <property type="match status" value="1"/>
</dbReference>
<name>A0A4R5W7C6_MYCMU</name>
<evidence type="ECO:0000313" key="2">
    <source>
        <dbReference type="EMBL" id="TDK84636.1"/>
    </source>
</evidence>
<evidence type="ECO:0000259" key="1">
    <source>
        <dbReference type="Pfam" id="PF01272"/>
    </source>
</evidence>
<gene>
    <name evidence="2" type="ORF">EUA03_25590</name>
</gene>
<dbReference type="InterPro" id="IPR001437">
    <property type="entry name" value="Tscrpt_elong_fac_GreA/B_C"/>
</dbReference>
<accession>A0A4R5W7C6</accession>